<gene>
    <name evidence="1" type="ORF">S06H3_33089</name>
</gene>
<dbReference type="EMBL" id="BARV01019728">
    <property type="protein sequence ID" value="GAI19625.1"/>
    <property type="molecule type" value="Genomic_DNA"/>
</dbReference>
<name>X1MY95_9ZZZZ</name>
<accession>X1MY95</accession>
<protein>
    <submittedName>
        <fullName evidence="1">Uncharacterized protein</fullName>
    </submittedName>
</protein>
<feature type="non-terminal residue" evidence="1">
    <location>
        <position position="1"/>
    </location>
</feature>
<evidence type="ECO:0000313" key="1">
    <source>
        <dbReference type="EMBL" id="GAI19625.1"/>
    </source>
</evidence>
<reference evidence="1" key="1">
    <citation type="journal article" date="2014" name="Front. Microbiol.">
        <title>High frequency of phylogenetically diverse reductive dehalogenase-homologous genes in deep subseafloor sedimentary metagenomes.</title>
        <authorList>
            <person name="Kawai M."/>
            <person name="Futagami T."/>
            <person name="Toyoda A."/>
            <person name="Takaki Y."/>
            <person name="Nishi S."/>
            <person name="Hori S."/>
            <person name="Arai W."/>
            <person name="Tsubouchi T."/>
            <person name="Morono Y."/>
            <person name="Uchiyama I."/>
            <person name="Ito T."/>
            <person name="Fujiyama A."/>
            <person name="Inagaki F."/>
            <person name="Takami H."/>
        </authorList>
    </citation>
    <scope>NUCLEOTIDE SEQUENCE</scope>
    <source>
        <strain evidence="1">Expedition CK06-06</strain>
    </source>
</reference>
<organism evidence="1">
    <name type="scientific">marine sediment metagenome</name>
    <dbReference type="NCBI Taxonomy" id="412755"/>
    <lineage>
        <taxon>unclassified sequences</taxon>
        <taxon>metagenomes</taxon>
        <taxon>ecological metagenomes</taxon>
    </lineage>
</organism>
<sequence>PRVKEKIVDQTIKIPGYGDNIELRIYESDKELESPYNNPFASAGLLIKTTGAILDNQLFKYQSESAGCFFFGELSWPNLAERLREGESLLDLNRVGIEWRQEVCQVLKSTIEQILEPFIEEKKKQIEVNLFAVDSNSKKVYEK</sequence>
<comment type="caution">
    <text evidence="1">The sequence shown here is derived from an EMBL/GenBank/DDBJ whole genome shotgun (WGS) entry which is preliminary data.</text>
</comment>
<dbReference type="AlphaFoldDB" id="X1MY95"/>
<proteinExistence type="predicted"/>